<dbReference type="Gene3D" id="1.20.1250.20">
    <property type="entry name" value="MFS general substrate transporter like domains"/>
    <property type="match status" value="2"/>
</dbReference>
<comment type="similarity">
    <text evidence="2">Belongs to the major facilitator superfamily. Monocarboxylate porter (TC 2.A.1.13) family.</text>
</comment>
<sequence length="409" mass="43785">MEAVDISPSFQLQELPNSKAGSIRSTPMSSQPIDVAREPLAPGSDAPVNAKITTRAWLSIAGSFLFLFTSYGFMQTIGTIQAYLEIHQLSAYSSRDVGWITGAFTALTLLLGIQVGPLFDAYGPQYLGPVGCLVYIPVFFVLAECHTYWQFMLVMGIWGGIGAAIVSMVGIGVISKWFTRRRGMAMGLALCGSSVGGVVMPLMLRKLLPTVGWAWSIRSIAFLLSAIMIIGALCLQHPLPSPPSGIPLAVRRKRAVLNFKALKSWTFAFVTVGLSALEFSIFGIFSLLPTYAMVAGFNSDTGYTLIAVANATSTAGRFLSGLASDHFGPFNTMVFMVLVTTIFTASIFVPFGSSSLGALTAFSALWGFGSGSFISLAPVCMGLICETEDYGRYFGLFPPFPCIISFSAN</sequence>
<feature type="transmembrane region" description="Helical" evidence="3">
    <location>
        <begin position="97"/>
        <end position="119"/>
    </location>
</feature>
<dbReference type="GO" id="GO:0022857">
    <property type="term" value="F:transmembrane transporter activity"/>
    <property type="evidence" value="ECO:0007669"/>
    <property type="project" value="InterPro"/>
</dbReference>
<dbReference type="RefSeq" id="XP_014174566.1">
    <property type="nucleotide sequence ID" value="XM_014319091.1"/>
</dbReference>
<dbReference type="PROSITE" id="PS50850">
    <property type="entry name" value="MFS"/>
    <property type="match status" value="1"/>
</dbReference>
<comment type="subcellular location">
    <subcellularLocation>
        <location evidence="1">Membrane</location>
        <topology evidence="1">Multi-pass membrane protein</topology>
    </subcellularLocation>
</comment>
<dbReference type="AlphaFoldDB" id="F0XBI2"/>
<reference evidence="5 6" key="1">
    <citation type="journal article" date="2011" name="Proc. Natl. Acad. Sci. U.S.A.">
        <title>Genome and transcriptome analyses of the mountain pine beetle-fungal symbiont Grosmannia clavigera, a lodgepole pine pathogen.</title>
        <authorList>
            <person name="DiGuistini S."/>
            <person name="Wang Y."/>
            <person name="Liao N.Y."/>
            <person name="Taylor G."/>
            <person name="Tanguay P."/>
            <person name="Feau N."/>
            <person name="Henrissat B."/>
            <person name="Chan S.K."/>
            <person name="Hesse-Orce U."/>
            <person name="Alamouti S.M."/>
            <person name="Tsui C.K.M."/>
            <person name="Docking R.T."/>
            <person name="Levasseur A."/>
            <person name="Haridas S."/>
            <person name="Robertson G."/>
            <person name="Birol I."/>
            <person name="Holt R.A."/>
            <person name="Marra M.A."/>
            <person name="Hamelin R.C."/>
            <person name="Hirst M."/>
            <person name="Jones S.J.M."/>
            <person name="Bohlmann J."/>
            <person name="Breuil C."/>
        </authorList>
    </citation>
    <scope>NUCLEOTIDE SEQUENCE [LARGE SCALE GENOMIC DNA]</scope>
    <source>
        <strain evidence="6">kw1407 / UAMH 11150</strain>
    </source>
</reference>
<feature type="transmembrane region" description="Helical" evidence="3">
    <location>
        <begin position="149"/>
        <end position="173"/>
    </location>
</feature>
<dbReference type="GeneID" id="25978658"/>
<dbReference type="eggNOG" id="KOG2504">
    <property type="taxonomic scope" value="Eukaryota"/>
</dbReference>
<dbReference type="PANTHER" id="PTHR11360:SF230">
    <property type="entry name" value="MONOCARBOXYLATE TRANSPORTER, PUTATIVE (AFU_ORTHOLOGUE AFUA_2G12790)-RELATED"/>
    <property type="match status" value="1"/>
</dbReference>
<dbReference type="InterPro" id="IPR036259">
    <property type="entry name" value="MFS_trans_sf"/>
</dbReference>
<feature type="transmembrane region" description="Helical" evidence="3">
    <location>
        <begin position="126"/>
        <end position="143"/>
    </location>
</feature>
<organism evidence="6">
    <name type="scientific">Grosmannia clavigera (strain kw1407 / UAMH 11150)</name>
    <name type="common">Blue stain fungus</name>
    <name type="synonym">Graphiocladiella clavigera</name>
    <dbReference type="NCBI Taxonomy" id="655863"/>
    <lineage>
        <taxon>Eukaryota</taxon>
        <taxon>Fungi</taxon>
        <taxon>Dikarya</taxon>
        <taxon>Ascomycota</taxon>
        <taxon>Pezizomycotina</taxon>
        <taxon>Sordariomycetes</taxon>
        <taxon>Sordariomycetidae</taxon>
        <taxon>Ophiostomatales</taxon>
        <taxon>Ophiostomataceae</taxon>
        <taxon>Leptographium</taxon>
    </lineage>
</organism>
<dbReference type="InterPro" id="IPR050327">
    <property type="entry name" value="Proton-linked_MCT"/>
</dbReference>
<accession>F0XBI2</accession>
<evidence type="ECO:0000256" key="3">
    <source>
        <dbReference type="SAM" id="Phobius"/>
    </source>
</evidence>
<keyword evidence="3" id="KW-0472">Membrane</keyword>
<dbReference type="PANTHER" id="PTHR11360">
    <property type="entry name" value="MONOCARBOXYLATE TRANSPORTER"/>
    <property type="match status" value="1"/>
</dbReference>
<keyword evidence="6" id="KW-1185">Reference proteome</keyword>
<dbReference type="OrthoDB" id="6499973at2759"/>
<dbReference type="EMBL" id="GL629756">
    <property type="protein sequence ID" value="EFX05084.1"/>
    <property type="molecule type" value="Genomic_DNA"/>
</dbReference>
<dbReference type="Pfam" id="PF07690">
    <property type="entry name" value="MFS_1"/>
    <property type="match status" value="1"/>
</dbReference>
<evidence type="ECO:0000313" key="6">
    <source>
        <dbReference type="Proteomes" id="UP000007796"/>
    </source>
</evidence>
<feature type="transmembrane region" description="Helical" evidence="3">
    <location>
        <begin position="215"/>
        <end position="235"/>
    </location>
</feature>
<evidence type="ECO:0000256" key="2">
    <source>
        <dbReference type="ARBA" id="ARBA00006727"/>
    </source>
</evidence>
<dbReference type="SUPFAM" id="SSF103473">
    <property type="entry name" value="MFS general substrate transporter"/>
    <property type="match status" value="1"/>
</dbReference>
<proteinExistence type="inferred from homology"/>
<dbReference type="Proteomes" id="UP000007796">
    <property type="component" value="Unassembled WGS sequence"/>
</dbReference>
<keyword evidence="3" id="KW-0812">Transmembrane</keyword>
<feature type="domain" description="Major facilitator superfamily (MFS) profile" evidence="4">
    <location>
        <begin position="55"/>
        <end position="409"/>
    </location>
</feature>
<keyword evidence="3" id="KW-1133">Transmembrane helix</keyword>
<evidence type="ECO:0000256" key="1">
    <source>
        <dbReference type="ARBA" id="ARBA00004141"/>
    </source>
</evidence>
<dbReference type="InParanoid" id="F0XBI2"/>
<dbReference type="InterPro" id="IPR020846">
    <property type="entry name" value="MFS_dom"/>
</dbReference>
<feature type="transmembrane region" description="Helical" evidence="3">
    <location>
        <begin position="56"/>
        <end position="77"/>
    </location>
</feature>
<evidence type="ECO:0000259" key="4">
    <source>
        <dbReference type="PROSITE" id="PS50850"/>
    </source>
</evidence>
<dbReference type="HOGENOM" id="CLU_001265_1_0_1"/>
<protein>
    <submittedName>
        <fullName evidence="5">Major facilitator superfamily transporter monocarboxylate</fullName>
    </submittedName>
</protein>
<feature type="transmembrane region" description="Helical" evidence="3">
    <location>
        <begin position="301"/>
        <end position="320"/>
    </location>
</feature>
<dbReference type="GO" id="GO:0016020">
    <property type="term" value="C:membrane"/>
    <property type="evidence" value="ECO:0007669"/>
    <property type="project" value="UniProtKB-SubCell"/>
</dbReference>
<name>F0XBI2_GROCL</name>
<feature type="transmembrane region" description="Helical" evidence="3">
    <location>
        <begin position="185"/>
        <end position="203"/>
    </location>
</feature>
<feature type="transmembrane region" description="Helical" evidence="3">
    <location>
        <begin position="364"/>
        <end position="384"/>
    </location>
</feature>
<gene>
    <name evidence="5" type="ORF">CMQ_5346</name>
</gene>
<dbReference type="InterPro" id="IPR011701">
    <property type="entry name" value="MFS"/>
</dbReference>
<feature type="transmembrane region" description="Helical" evidence="3">
    <location>
        <begin position="267"/>
        <end position="289"/>
    </location>
</feature>
<feature type="transmembrane region" description="Helical" evidence="3">
    <location>
        <begin position="332"/>
        <end position="352"/>
    </location>
</feature>
<evidence type="ECO:0000313" key="5">
    <source>
        <dbReference type="EMBL" id="EFX05084.1"/>
    </source>
</evidence>